<feature type="transmembrane region" description="Helical" evidence="8">
    <location>
        <begin position="165"/>
        <end position="186"/>
    </location>
</feature>
<keyword evidence="6 8" id="KW-1133">Transmembrane helix</keyword>
<keyword evidence="4" id="KW-1003">Cell membrane</keyword>
<gene>
    <name evidence="10" type="ORF">PghCCS26_07280</name>
</gene>
<dbReference type="RefSeq" id="WP_317978839.1">
    <property type="nucleotide sequence ID" value="NZ_BTCL01000002.1"/>
</dbReference>
<feature type="transmembrane region" description="Helical" evidence="8">
    <location>
        <begin position="266"/>
        <end position="291"/>
    </location>
</feature>
<feature type="transmembrane region" description="Helical" evidence="8">
    <location>
        <begin position="297"/>
        <end position="319"/>
    </location>
</feature>
<keyword evidence="3" id="KW-0813">Transport</keyword>
<evidence type="ECO:0000256" key="2">
    <source>
        <dbReference type="ARBA" id="ARBA00008537"/>
    </source>
</evidence>
<evidence type="ECO:0000313" key="11">
    <source>
        <dbReference type="Proteomes" id="UP001285921"/>
    </source>
</evidence>
<sequence length="486" mass="52430">MNAKQDGSRFWLIILAIFFGNFSSILNSGTVTVALPFMMKDLHSDLNDTQWVTTGFMLAMGSIAPIVGYLGDKISYKRLYMFSLVGFLICSILCGCSWNISSLIVFRIMQGLFCGAILPATLTIVYQAVPAEKQALGVSLWSVASMFAPAIGPTLGGLLTEYYGWKAIFFMNIPLALLAIALASRYLPMQQVNKGSSLDLAGLLTAVTGSTSLMMYFTQGNKIGWFSGWGILWMTLGVVSIALFIWRELTAKTPLLNLRVFRHTTFAFGIVVNCILTIGLYAGAFLLPIYMENALGSSSLTVGLMMLPGAMLMIGASLLSGRLHGKIRPEYPLLGGAFLLIIATWAFSRLSLTTSYAFIIGWMICRYVGLGFSSPNIMTLSMSAIPKESTGHASAITNWLRQVIASFAIGIFSSVYSVRTQTHYADLNASASGTVKTSLQATASVLAMNDTFIVACVVTVVAIPFIVVLSSRSRISGKKAAATVSK</sequence>
<dbReference type="InterPro" id="IPR004638">
    <property type="entry name" value="EmrB-like"/>
</dbReference>
<dbReference type="Proteomes" id="UP001285921">
    <property type="component" value="Unassembled WGS sequence"/>
</dbReference>
<dbReference type="NCBIfam" id="TIGR00711">
    <property type="entry name" value="efflux_EmrB"/>
    <property type="match status" value="1"/>
</dbReference>
<dbReference type="CDD" id="cd17503">
    <property type="entry name" value="MFS_LmrB_MDR_like"/>
    <property type="match status" value="1"/>
</dbReference>
<evidence type="ECO:0000256" key="6">
    <source>
        <dbReference type="ARBA" id="ARBA00022989"/>
    </source>
</evidence>
<comment type="subcellular location">
    <subcellularLocation>
        <location evidence="1">Cell membrane</location>
        <topology evidence="1">Multi-pass membrane protein</topology>
    </subcellularLocation>
</comment>
<organism evidence="10 11">
    <name type="scientific">Paenibacillus glycanilyticus</name>
    <dbReference type="NCBI Taxonomy" id="126569"/>
    <lineage>
        <taxon>Bacteria</taxon>
        <taxon>Bacillati</taxon>
        <taxon>Bacillota</taxon>
        <taxon>Bacilli</taxon>
        <taxon>Bacillales</taxon>
        <taxon>Paenibacillaceae</taxon>
        <taxon>Paenibacillus</taxon>
    </lineage>
</organism>
<feature type="transmembrane region" description="Helical" evidence="8">
    <location>
        <begin position="452"/>
        <end position="469"/>
    </location>
</feature>
<dbReference type="InterPro" id="IPR011701">
    <property type="entry name" value="MFS"/>
</dbReference>
<feature type="transmembrane region" description="Helical" evidence="8">
    <location>
        <begin position="331"/>
        <end position="350"/>
    </location>
</feature>
<dbReference type="EMBL" id="BTCL01000002">
    <property type="protein sequence ID" value="GMK43601.1"/>
    <property type="molecule type" value="Genomic_DNA"/>
</dbReference>
<dbReference type="Gene3D" id="1.20.1720.10">
    <property type="entry name" value="Multidrug resistance protein D"/>
    <property type="match status" value="1"/>
</dbReference>
<evidence type="ECO:0000259" key="9">
    <source>
        <dbReference type="PROSITE" id="PS50850"/>
    </source>
</evidence>
<evidence type="ECO:0000256" key="4">
    <source>
        <dbReference type="ARBA" id="ARBA00022475"/>
    </source>
</evidence>
<evidence type="ECO:0000313" key="10">
    <source>
        <dbReference type="EMBL" id="GMK43601.1"/>
    </source>
</evidence>
<feature type="domain" description="Major facilitator superfamily (MFS) profile" evidence="9">
    <location>
        <begin position="13"/>
        <end position="474"/>
    </location>
</feature>
<protein>
    <submittedName>
        <fullName evidence="10">MFS transporter</fullName>
    </submittedName>
</protein>
<feature type="transmembrane region" description="Helical" evidence="8">
    <location>
        <begin position="79"/>
        <end position="100"/>
    </location>
</feature>
<evidence type="ECO:0000256" key="3">
    <source>
        <dbReference type="ARBA" id="ARBA00022448"/>
    </source>
</evidence>
<feature type="transmembrane region" description="Helical" evidence="8">
    <location>
        <begin position="356"/>
        <end position="378"/>
    </location>
</feature>
<dbReference type="PANTHER" id="PTHR42718:SF9">
    <property type="entry name" value="MAJOR FACILITATOR SUPERFAMILY MULTIDRUG TRANSPORTER MFSC"/>
    <property type="match status" value="1"/>
</dbReference>
<dbReference type="PANTHER" id="PTHR42718">
    <property type="entry name" value="MAJOR FACILITATOR SUPERFAMILY MULTIDRUG TRANSPORTER MFSC"/>
    <property type="match status" value="1"/>
</dbReference>
<dbReference type="SUPFAM" id="SSF103473">
    <property type="entry name" value="MFS general substrate transporter"/>
    <property type="match status" value="1"/>
</dbReference>
<dbReference type="Gene3D" id="1.20.1250.20">
    <property type="entry name" value="MFS general substrate transporter like domains"/>
    <property type="match status" value="1"/>
</dbReference>
<accession>A0ABQ6NES4</accession>
<evidence type="ECO:0000256" key="7">
    <source>
        <dbReference type="ARBA" id="ARBA00023136"/>
    </source>
</evidence>
<feature type="transmembrane region" description="Helical" evidence="8">
    <location>
        <begin position="138"/>
        <end position="159"/>
    </location>
</feature>
<feature type="transmembrane region" description="Helical" evidence="8">
    <location>
        <begin position="399"/>
        <end position="418"/>
    </location>
</feature>
<reference evidence="10 11" key="1">
    <citation type="submission" date="2023-05" db="EMBL/GenBank/DDBJ databases">
        <title>Draft genome of Paenibacillus sp. CCS26.</title>
        <authorList>
            <person name="Akita H."/>
            <person name="Shinto Y."/>
            <person name="Kimura Z."/>
        </authorList>
    </citation>
    <scope>NUCLEOTIDE SEQUENCE [LARGE SCALE GENOMIC DNA]</scope>
    <source>
        <strain evidence="10 11">CCS26</strain>
    </source>
</reference>
<feature type="transmembrane region" description="Helical" evidence="8">
    <location>
        <begin position="106"/>
        <end position="126"/>
    </location>
</feature>
<feature type="transmembrane region" description="Helical" evidence="8">
    <location>
        <begin position="198"/>
        <end position="217"/>
    </location>
</feature>
<evidence type="ECO:0000256" key="8">
    <source>
        <dbReference type="SAM" id="Phobius"/>
    </source>
</evidence>
<evidence type="ECO:0000256" key="1">
    <source>
        <dbReference type="ARBA" id="ARBA00004651"/>
    </source>
</evidence>
<feature type="transmembrane region" description="Helical" evidence="8">
    <location>
        <begin position="51"/>
        <end position="70"/>
    </location>
</feature>
<comment type="caution">
    <text evidence="10">The sequence shown here is derived from an EMBL/GenBank/DDBJ whole genome shotgun (WGS) entry which is preliminary data.</text>
</comment>
<evidence type="ECO:0000256" key="5">
    <source>
        <dbReference type="ARBA" id="ARBA00022692"/>
    </source>
</evidence>
<keyword evidence="5 8" id="KW-0812">Transmembrane</keyword>
<feature type="transmembrane region" description="Helical" evidence="8">
    <location>
        <begin position="12"/>
        <end position="39"/>
    </location>
</feature>
<proteinExistence type="inferred from homology"/>
<dbReference type="InterPro" id="IPR036259">
    <property type="entry name" value="MFS_trans_sf"/>
</dbReference>
<dbReference type="Pfam" id="PF07690">
    <property type="entry name" value="MFS_1"/>
    <property type="match status" value="1"/>
</dbReference>
<keyword evidence="7 8" id="KW-0472">Membrane</keyword>
<feature type="transmembrane region" description="Helical" evidence="8">
    <location>
        <begin position="223"/>
        <end position="246"/>
    </location>
</feature>
<dbReference type="PROSITE" id="PS50850">
    <property type="entry name" value="MFS"/>
    <property type="match status" value="1"/>
</dbReference>
<name>A0ABQ6NES4_9BACL</name>
<keyword evidence="11" id="KW-1185">Reference proteome</keyword>
<dbReference type="InterPro" id="IPR020846">
    <property type="entry name" value="MFS_dom"/>
</dbReference>
<comment type="similarity">
    <text evidence="2">Belongs to the major facilitator superfamily. EmrB family.</text>
</comment>